<accession>A0A7R8W711</accession>
<organism evidence="11">
    <name type="scientific">Cyprideis torosa</name>
    <dbReference type="NCBI Taxonomy" id="163714"/>
    <lineage>
        <taxon>Eukaryota</taxon>
        <taxon>Metazoa</taxon>
        <taxon>Ecdysozoa</taxon>
        <taxon>Arthropoda</taxon>
        <taxon>Crustacea</taxon>
        <taxon>Oligostraca</taxon>
        <taxon>Ostracoda</taxon>
        <taxon>Podocopa</taxon>
        <taxon>Podocopida</taxon>
        <taxon>Cytherocopina</taxon>
        <taxon>Cytheroidea</taxon>
        <taxon>Cytherideidae</taxon>
        <taxon>Cyprideis</taxon>
    </lineage>
</organism>
<dbReference type="InterPro" id="IPR015943">
    <property type="entry name" value="WD40/YVTN_repeat-like_dom_sf"/>
</dbReference>
<proteinExistence type="inferred from homology"/>
<dbReference type="InterPro" id="IPR036322">
    <property type="entry name" value="WD40_repeat_dom_sf"/>
</dbReference>
<dbReference type="PROSITE" id="PS50082">
    <property type="entry name" value="WD_REPEATS_2"/>
    <property type="match status" value="3"/>
</dbReference>
<evidence type="ECO:0000259" key="10">
    <source>
        <dbReference type="Pfam" id="PF04158"/>
    </source>
</evidence>
<evidence type="ECO:0000256" key="7">
    <source>
        <dbReference type="ARBA" id="ARBA00023274"/>
    </source>
</evidence>
<dbReference type="EMBL" id="OB660752">
    <property type="protein sequence ID" value="CAD7226124.1"/>
    <property type="molecule type" value="Genomic_DNA"/>
</dbReference>
<evidence type="ECO:0000256" key="5">
    <source>
        <dbReference type="ARBA" id="ARBA00022737"/>
    </source>
</evidence>
<dbReference type="PANTHER" id="PTHR22851">
    <property type="entry name" value="U3 SMALL NUCLEOLAR RNA U3 SNORNA ASSOCIATED PROTEIN"/>
    <property type="match status" value="1"/>
</dbReference>
<dbReference type="InterPro" id="IPR051733">
    <property type="entry name" value="WD_repeat_DCAF13/WDSOF1"/>
</dbReference>
<name>A0A7R8W711_9CRUS</name>
<dbReference type="GO" id="GO:0016567">
    <property type="term" value="P:protein ubiquitination"/>
    <property type="evidence" value="ECO:0007669"/>
    <property type="project" value="UniProtKB-UniPathway"/>
</dbReference>
<evidence type="ECO:0000313" key="11">
    <source>
        <dbReference type="EMBL" id="CAD7226124.1"/>
    </source>
</evidence>
<evidence type="ECO:0000256" key="8">
    <source>
        <dbReference type="ARBA" id="ARBA00032239"/>
    </source>
</evidence>
<keyword evidence="7" id="KW-0687">Ribonucleoprotein</keyword>
<dbReference type="SUPFAM" id="SSF50978">
    <property type="entry name" value="WD40 repeat-like"/>
    <property type="match status" value="1"/>
</dbReference>
<dbReference type="OrthoDB" id="10249065at2759"/>
<dbReference type="PROSITE" id="PS50294">
    <property type="entry name" value="WD_REPEATS_REGION"/>
    <property type="match status" value="2"/>
</dbReference>
<evidence type="ECO:0000256" key="9">
    <source>
        <dbReference type="SAM" id="MobiDB-lite"/>
    </source>
</evidence>
<keyword evidence="4" id="KW-0853">WD repeat</keyword>
<dbReference type="InterPro" id="IPR007287">
    <property type="entry name" value="Sof1"/>
</dbReference>
<feature type="compositionally biased region" description="Basic and acidic residues" evidence="9">
    <location>
        <begin position="387"/>
        <end position="397"/>
    </location>
</feature>
<dbReference type="UniPathway" id="UPA00143"/>
<dbReference type="SMART" id="SM00320">
    <property type="entry name" value="WD40"/>
    <property type="match status" value="6"/>
</dbReference>
<evidence type="ECO:0000256" key="2">
    <source>
        <dbReference type="ARBA" id="ARBA00005649"/>
    </source>
</evidence>
<dbReference type="InterPro" id="IPR001680">
    <property type="entry name" value="WD40_rpt"/>
</dbReference>
<keyword evidence="5" id="KW-0677">Repeat</keyword>
<dbReference type="GO" id="GO:0000462">
    <property type="term" value="P:maturation of SSU-rRNA from tricistronic rRNA transcript (SSU-rRNA, 5.8S rRNA, LSU-rRNA)"/>
    <property type="evidence" value="ECO:0007669"/>
    <property type="project" value="TreeGrafter"/>
</dbReference>
<dbReference type="Gene3D" id="2.130.10.10">
    <property type="entry name" value="YVTN repeat-like/Quinoprotein amine dehydrogenase"/>
    <property type="match status" value="2"/>
</dbReference>
<comment type="subcellular location">
    <subcellularLocation>
        <location evidence="1">Nucleus</location>
        <location evidence="1">Nucleolus</location>
    </subcellularLocation>
</comment>
<feature type="region of interest" description="Disordered" evidence="9">
    <location>
        <begin position="365"/>
        <end position="397"/>
    </location>
</feature>
<dbReference type="PANTHER" id="PTHR22851:SF0">
    <property type="entry name" value="DDB1- AND CUL4-ASSOCIATED FACTOR 13"/>
    <property type="match status" value="1"/>
</dbReference>
<keyword evidence="6" id="KW-0539">Nucleus</keyword>
<dbReference type="Pfam" id="PF00400">
    <property type="entry name" value="WD40"/>
    <property type="match status" value="3"/>
</dbReference>
<evidence type="ECO:0000256" key="3">
    <source>
        <dbReference type="ARBA" id="ARBA00021762"/>
    </source>
</evidence>
<feature type="domain" description="Sof1-like protein" evidence="10">
    <location>
        <begin position="315"/>
        <end position="392"/>
    </location>
</feature>
<gene>
    <name evidence="11" type="ORF">CTOB1V02_LOCUS4049</name>
</gene>
<dbReference type="GO" id="GO:0032040">
    <property type="term" value="C:small-subunit processome"/>
    <property type="evidence" value="ECO:0007669"/>
    <property type="project" value="TreeGrafter"/>
</dbReference>
<sequence length="397" mass="45005">MKVKVLCRNPDDYLRETKDDIFKVERNFDPVLHPFEVPREYTRALNAVKLERVFAKPFIGALDGHKDVVSCMSKNPKSLRQMASGAMDGEVILWDLGDQRQTRRFQAHSRAVRGVCFAPTGRLLFTIGDDANIHTWSCEPDTGDIPTNTIIAKGVLSSLSHHATDPLLATCGSVGVEVWEVSGAAQPIKTFTWSEEHPSYHCVKFNPSETNVVAAAASDRSILFCDLRQGKPMRRVVTKLKTNSLAWNPIEPFVFTSANEDYNLYSFDIRNLKMPLNIHKDHVSAVVDVDYCPTGQELVSAGYDKTIRIFPVEKLRGRQKAALEYNEKLKEKFSAHPQIKRISKHRHVPKHVYNAKKEIREIFTSQKRKEANRRLHSKPGTVPLVSEKAKPVLHEQQ</sequence>
<dbReference type="AlphaFoldDB" id="A0A7R8W711"/>
<dbReference type="InterPro" id="IPR019775">
    <property type="entry name" value="WD40_repeat_CS"/>
</dbReference>
<evidence type="ECO:0000256" key="1">
    <source>
        <dbReference type="ARBA" id="ARBA00004604"/>
    </source>
</evidence>
<reference evidence="11" key="1">
    <citation type="submission" date="2020-11" db="EMBL/GenBank/DDBJ databases">
        <authorList>
            <person name="Tran Van P."/>
        </authorList>
    </citation>
    <scope>NUCLEOTIDE SEQUENCE</scope>
</reference>
<dbReference type="Pfam" id="PF04158">
    <property type="entry name" value="Sof1"/>
    <property type="match status" value="1"/>
</dbReference>
<evidence type="ECO:0000256" key="6">
    <source>
        <dbReference type="ARBA" id="ARBA00023242"/>
    </source>
</evidence>
<dbReference type="PROSITE" id="PS00678">
    <property type="entry name" value="WD_REPEATS_1"/>
    <property type="match status" value="1"/>
</dbReference>
<comment type="similarity">
    <text evidence="2">Belongs to the WD repeat DCAF13/WDSOF1 family.</text>
</comment>
<protein>
    <recommendedName>
        <fullName evidence="3">DDB1- and CUL4-associated factor 13</fullName>
    </recommendedName>
    <alternativeName>
        <fullName evidence="8">WD repeat and SOF domain-containing protein 1</fullName>
    </alternativeName>
</protein>
<evidence type="ECO:0000256" key="4">
    <source>
        <dbReference type="ARBA" id="ARBA00022574"/>
    </source>
</evidence>